<evidence type="ECO:0000313" key="11">
    <source>
        <dbReference type="Proteomes" id="UP000607653"/>
    </source>
</evidence>
<dbReference type="AlphaFoldDB" id="A0A822ZUA8"/>
<evidence type="ECO:0000256" key="8">
    <source>
        <dbReference type="SAM" id="MobiDB-lite"/>
    </source>
</evidence>
<sequence>MESQAFQIPQAQFGDSGFHDFIDDGNFEQFISLIKGENADPITGFNSNYDAELLFDDGFVDSRQFDHTTLGDMFAFNSISNSDPNSIFLPLPPFSGDVERSDGDGDDDSTAATTTTKPKKTKGVGDRSRSLISERRRRSRMKEKLYALRSLVPNITKMDKASIVGDAVLYVQELQTQANKLRAEIAELESSFKGEERYQSLVVDSPKKTKQAFAQKKHHPVCRQILKMDIFQVEERGFYVRVECNKGEGVTVALYKALESLTGFHLQSSNCATVSDQRFVLTFTINQVRESGEEMMNLSTLKLWVAGAFLNQGFEYNNYVLSP</sequence>
<keyword evidence="5" id="KW-0804">Transcription</keyword>
<keyword evidence="4" id="KW-0238">DNA-binding</keyword>
<dbReference type="Pfam" id="PF00010">
    <property type="entry name" value="HLH"/>
    <property type="match status" value="1"/>
</dbReference>
<proteinExistence type="predicted"/>
<name>A0A822ZUA8_NELNU</name>
<keyword evidence="3" id="KW-0805">Transcription regulation</keyword>
<dbReference type="SMART" id="SM00353">
    <property type="entry name" value="HLH"/>
    <property type="match status" value="1"/>
</dbReference>
<keyword evidence="11" id="KW-1185">Reference proteome</keyword>
<dbReference type="EMBL" id="DUZY01000008">
    <property type="protein sequence ID" value="DAD48812.1"/>
    <property type="molecule type" value="Genomic_DNA"/>
</dbReference>
<evidence type="ECO:0000256" key="7">
    <source>
        <dbReference type="SAM" id="Coils"/>
    </source>
</evidence>
<accession>A0A822ZUA8</accession>
<organism evidence="10 11">
    <name type="scientific">Nelumbo nucifera</name>
    <name type="common">Sacred lotus</name>
    <dbReference type="NCBI Taxonomy" id="4432"/>
    <lineage>
        <taxon>Eukaryota</taxon>
        <taxon>Viridiplantae</taxon>
        <taxon>Streptophyta</taxon>
        <taxon>Embryophyta</taxon>
        <taxon>Tracheophyta</taxon>
        <taxon>Spermatophyta</taxon>
        <taxon>Magnoliopsida</taxon>
        <taxon>Proteales</taxon>
        <taxon>Nelumbonaceae</taxon>
        <taxon>Nelumbo</taxon>
    </lineage>
</organism>
<dbReference type="FunFam" id="4.10.280.10:FF:000096">
    <property type="entry name" value="Basic helix-loop-helix (BHLH) DNA-binding superfamily protein"/>
    <property type="match status" value="1"/>
</dbReference>
<gene>
    <name evidence="10" type="ORF">HUJ06_018749</name>
</gene>
<dbReference type="Gene3D" id="4.10.280.10">
    <property type="entry name" value="Helix-loop-helix DNA-binding domain"/>
    <property type="match status" value="1"/>
</dbReference>
<keyword evidence="7" id="KW-0175">Coiled coil</keyword>
<protein>
    <recommendedName>
        <fullName evidence="9">BHLH domain-containing protein</fullName>
    </recommendedName>
</protein>
<dbReference type="InterPro" id="IPR011598">
    <property type="entry name" value="bHLH_dom"/>
</dbReference>
<dbReference type="PANTHER" id="PTHR31945:SF17">
    <property type="entry name" value="TRANSCRIPTION FACTOR FER-LIKE IRON DEFICIENCY-INDUCED TRANSCRIPTION FACTOR"/>
    <property type="match status" value="1"/>
</dbReference>
<comment type="subcellular location">
    <subcellularLocation>
        <location evidence="1">Nucleus</location>
    </subcellularLocation>
</comment>
<comment type="subunit">
    <text evidence="2">Homodimer.</text>
</comment>
<dbReference type="SUPFAM" id="SSF47459">
    <property type="entry name" value="HLH, helix-loop-helix DNA-binding domain"/>
    <property type="match status" value="1"/>
</dbReference>
<evidence type="ECO:0000256" key="6">
    <source>
        <dbReference type="ARBA" id="ARBA00023242"/>
    </source>
</evidence>
<dbReference type="GO" id="GO:0046983">
    <property type="term" value="F:protein dimerization activity"/>
    <property type="evidence" value="ECO:0007669"/>
    <property type="project" value="InterPro"/>
</dbReference>
<feature type="region of interest" description="Disordered" evidence="8">
    <location>
        <begin position="90"/>
        <end position="135"/>
    </location>
</feature>
<keyword evidence="6" id="KW-0539">Nucleus</keyword>
<dbReference type="GO" id="GO:0003677">
    <property type="term" value="F:DNA binding"/>
    <property type="evidence" value="ECO:0007669"/>
    <property type="project" value="UniProtKB-KW"/>
</dbReference>
<dbReference type="PROSITE" id="PS50888">
    <property type="entry name" value="BHLH"/>
    <property type="match status" value="1"/>
</dbReference>
<dbReference type="InterPro" id="IPR051358">
    <property type="entry name" value="TF_AMS/ICE1/BHLH6-like"/>
</dbReference>
<dbReference type="GO" id="GO:0006355">
    <property type="term" value="P:regulation of DNA-templated transcription"/>
    <property type="evidence" value="ECO:0007669"/>
    <property type="project" value="UniProtKB-ARBA"/>
</dbReference>
<dbReference type="PANTHER" id="PTHR31945">
    <property type="entry name" value="TRANSCRIPTION FACTOR SCREAM2-RELATED"/>
    <property type="match status" value="1"/>
</dbReference>
<dbReference type="Proteomes" id="UP000607653">
    <property type="component" value="Unassembled WGS sequence"/>
</dbReference>
<comment type="caution">
    <text evidence="10">The sequence shown here is derived from an EMBL/GenBank/DDBJ whole genome shotgun (WGS) entry which is preliminary data.</text>
</comment>
<evidence type="ECO:0000259" key="9">
    <source>
        <dbReference type="PROSITE" id="PS50888"/>
    </source>
</evidence>
<feature type="domain" description="BHLH" evidence="9">
    <location>
        <begin position="125"/>
        <end position="174"/>
    </location>
</feature>
<evidence type="ECO:0000313" key="10">
    <source>
        <dbReference type="EMBL" id="DAD48812.1"/>
    </source>
</evidence>
<evidence type="ECO:0000256" key="2">
    <source>
        <dbReference type="ARBA" id="ARBA00011738"/>
    </source>
</evidence>
<dbReference type="InterPro" id="IPR036638">
    <property type="entry name" value="HLH_DNA-bd_sf"/>
</dbReference>
<reference evidence="10 11" key="1">
    <citation type="journal article" date="2020" name="Mol. Biol. Evol.">
        <title>Distinct Expression and Methylation Patterns for Genes with Different Fates following a Single Whole-Genome Duplication in Flowering Plants.</title>
        <authorList>
            <person name="Shi T."/>
            <person name="Rahmani R.S."/>
            <person name="Gugger P.F."/>
            <person name="Wang M."/>
            <person name="Li H."/>
            <person name="Zhang Y."/>
            <person name="Li Z."/>
            <person name="Wang Q."/>
            <person name="Van de Peer Y."/>
            <person name="Marchal K."/>
            <person name="Chen J."/>
        </authorList>
    </citation>
    <scope>NUCLEOTIDE SEQUENCE [LARGE SCALE GENOMIC DNA]</scope>
    <source>
        <tissue evidence="10">Leaf</tissue>
    </source>
</reference>
<evidence type="ECO:0000256" key="3">
    <source>
        <dbReference type="ARBA" id="ARBA00023015"/>
    </source>
</evidence>
<evidence type="ECO:0000256" key="5">
    <source>
        <dbReference type="ARBA" id="ARBA00023163"/>
    </source>
</evidence>
<dbReference type="GO" id="GO:0005634">
    <property type="term" value="C:nucleus"/>
    <property type="evidence" value="ECO:0007669"/>
    <property type="project" value="UniProtKB-SubCell"/>
</dbReference>
<feature type="coiled-coil region" evidence="7">
    <location>
        <begin position="171"/>
        <end position="198"/>
    </location>
</feature>
<evidence type="ECO:0000256" key="1">
    <source>
        <dbReference type="ARBA" id="ARBA00004123"/>
    </source>
</evidence>
<feature type="compositionally biased region" description="Basic and acidic residues" evidence="8">
    <location>
        <begin position="123"/>
        <end position="134"/>
    </location>
</feature>
<evidence type="ECO:0000256" key="4">
    <source>
        <dbReference type="ARBA" id="ARBA00023125"/>
    </source>
</evidence>